<dbReference type="RefSeq" id="WP_107246248.1">
    <property type="nucleotide sequence ID" value="NZ_JAKJUA010000043.1"/>
</dbReference>
<dbReference type="AlphaFoldDB" id="A0A2T3J6R1"/>
<dbReference type="Gene3D" id="3.40.50.150">
    <property type="entry name" value="Vaccinia Virus protein VP39"/>
    <property type="match status" value="1"/>
</dbReference>
<comment type="caution">
    <text evidence="2">The sequence shown here is derived from an EMBL/GenBank/DDBJ whole genome shotgun (WGS) entry which is preliminary data.</text>
</comment>
<keyword evidence="2" id="KW-0489">Methyltransferase</keyword>
<dbReference type="GO" id="GO:0008757">
    <property type="term" value="F:S-adenosylmethionine-dependent methyltransferase activity"/>
    <property type="evidence" value="ECO:0007669"/>
    <property type="project" value="InterPro"/>
</dbReference>
<dbReference type="Proteomes" id="UP000240987">
    <property type="component" value="Unassembled WGS sequence"/>
</dbReference>
<reference evidence="2 3" key="1">
    <citation type="submission" date="2018-01" db="EMBL/GenBank/DDBJ databases">
        <title>Whole genome sequencing of Histamine producing bacteria.</title>
        <authorList>
            <person name="Butler K."/>
        </authorList>
    </citation>
    <scope>NUCLEOTIDE SEQUENCE [LARGE SCALE GENOMIC DNA]</scope>
    <source>
        <strain evidence="2 3">JCM 12947</strain>
    </source>
</reference>
<keyword evidence="2" id="KW-0808">Transferase</keyword>
<dbReference type="EMBL" id="PYMJ01000054">
    <property type="protein sequence ID" value="PSU43826.1"/>
    <property type="molecule type" value="Genomic_DNA"/>
</dbReference>
<dbReference type="Pfam" id="PF08241">
    <property type="entry name" value="Methyltransf_11"/>
    <property type="match status" value="1"/>
</dbReference>
<evidence type="ECO:0000259" key="1">
    <source>
        <dbReference type="Pfam" id="PF08241"/>
    </source>
</evidence>
<protein>
    <submittedName>
        <fullName evidence="2">SAM-dependent methyltransferase</fullName>
    </submittedName>
</protein>
<proteinExistence type="predicted"/>
<evidence type="ECO:0000313" key="2">
    <source>
        <dbReference type="EMBL" id="PSU43826.1"/>
    </source>
</evidence>
<evidence type="ECO:0000313" key="3">
    <source>
        <dbReference type="Proteomes" id="UP000240987"/>
    </source>
</evidence>
<gene>
    <name evidence="2" type="ORF">C9J12_27780</name>
</gene>
<accession>A0A2T3J6R1</accession>
<keyword evidence="3" id="KW-1185">Reference proteome</keyword>
<dbReference type="InterPro" id="IPR013216">
    <property type="entry name" value="Methyltransf_11"/>
</dbReference>
<organism evidence="2 3">
    <name type="scientific">Photobacterium frigidiphilum</name>
    <dbReference type="NCBI Taxonomy" id="264736"/>
    <lineage>
        <taxon>Bacteria</taxon>
        <taxon>Pseudomonadati</taxon>
        <taxon>Pseudomonadota</taxon>
        <taxon>Gammaproteobacteria</taxon>
        <taxon>Vibrionales</taxon>
        <taxon>Vibrionaceae</taxon>
        <taxon>Photobacterium</taxon>
    </lineage>
</organism>
<name>A0A2T3J6R1_9GAMM</name>
<dbReference type="InterPro" id="IPR029063">
    <property type="entry name" value="SAM-dependent_MTases_sf"/>
</dbReference>
<feature type="domain" description="Methyltransferase type 11" evidence="1">
    <location>
        <begin position="74"/>
        <end position="124"/>
    </location>
</feature>
<dbReference type="SUPFAM" id="SSF53335">
    <property type="entry name" value="S-adenosyl-L-methionine-dependent methyltransferases"/>
    <property type="match status" value="1"/>
</dbReference>
<dbReference type="GO" id="GO:0032259">
    <property type="term" value="P:methylation"/>
    <property type="evidence" value="ECO:0007669"/>
    <property type="project" value="UniProtKB-KW"/>
</dbReference>
<dbReference type="OrthoDB" id="6191410at2"/>
<sequence>MKPARTLKHIEAPYSWSQVANGEWAVELLQSRLDEWSPKLFGYHMLKLGGLSCELASPHCNIQHQICIDKHNPLHNVIADSFDLPFIEKSFDACLVSHQLDYCSDPHRLLREVDRVTVDDGYLLLTGHNPVSILGVKGLLPWNRKKYPWLGRMFMPYRVKDWLSVLNYEVVHHENFAVLPATKHLACSAWAENMLSDSCSMIGSMYFIVARKRTFPLKPIKPTWKLRRQLSPLRVNCRTKANQNLPD</sequence>